<dbReference type="Proteomes" id="UP000662904">
    <property type="component" value="Chromosome"/>
</dbReference>
<sequence length="135" mass="15362">MMHYNPKAGYRIMVCITPQPSCRRLIDRGAERAEETKGEFCAVYVNKSDYIAKDLQQHTILQELFEYAQSLGGRVAILVGKKVYTALADFAKENGVNEIIVGRSLRSAFEIRNRDDVINPLIKQVEHSNIYVDII</sequence>
<dbReference type="EMBL" id="CP059066">
    <property type="protein sequence ID" value="QSQ08832.1"/>
    <property type="molecule type" value="Genomic_DNA"/>
</dbReference>
<name>A0A8A0RLQ6_9FIRM</name>
<protein>
    <submittedName>
        <fullName evidence="1">Sensor protein KdpD</fullName>
        <ecNumber evidence="1">2.7.13.3</ecNumber>
    </submittedName>
</protein>
<dbReference type="PANTHER" id="PTHR45569">
    <property type="entry name" value="SENSOR PROTEIN KDPD"/>
    <property type="match status" value="1"/>
</dbReference>
<reference evidence="1" key="1">
    <citation type="submission" date="2020-07" db="EMBL/GenBank/DDBJ databases">
        <title>Koleobacter methoxysyntrophicus gen. nov., sp. nov., a novel anaerobic bacterium isolated from deep subsurface oil field and proposal of Koleobacterales ord. nov. in the phylum Firmicutes.</title>
        <authorList>
            <person name="Sakamoto S."/>
            <person name="Tamaki H."/>
        </authorList>
    </citation>
    <scope>NUCLEOTIDE SEQUENCE</scope>
    <source>
        <strain evidence="1">NRmbB1</strain>
    </source>
</reference>
<dbReference type="InterPro" id="IPR052023">
    <property type="entry name" value="Histidine_kinase_KdpD"/>
</dbReference>
<dbReference type="AlphaFoldDB" id="A0A8A0RLQ6"/>
<proteinExistence type="predicted"/>
<dbReference type="InterPro" id="IPR014729">
    <property type="entry name" value="Rossmann-like_a/b/a_fold"/>
</dbReference>
<dbReference type="Gene3D" id="3.40.50.620">
    <property type="entry name" value="HUPs"/>
    <property type="match status" value="1"/>
</dbReference>
<accession>A0A8A0RLQ6</accession>
<dbReference type="KEGG" id="kme:H0A61_01177"/>
<dbReference type="SUPFAM" id="SSF52402">
    <property type="entry name" value="Adenine nucleotide alpha hydrolases-like"/>
    <property type="match status" value="1"/>
</dbReference>
<organism evidence="1 2">
    <name type="scientific">Koleobacter methoxysyntrophicus</name>
    <dbReference type="NCBI Taxonomy" id="2751313"/>
    <lineage>
        <taxon>Bacteria</taxon>
        <taxon>Bacillati</taxon>
        <taxon>Bacillota</taxon>
        <taxon>Clostridia</taxon>
        <taxon>Koleobacterales</taxon>
        <taxon>Koleobacteraceae</taxon>
        <taxon>Koleobacter</taxon>
    </lineage>
</organism>
<evidence type="ECO:0000313" key="2">
    <source>
        <dbReference type="Proteomes" id="UP000662904"/>
    </source>
</evidence>
<keyword evidence="1" id="KW-0808">Transferase</keyword>
<dbReference type="GO" id="GO:0005886">
    <property type="term" value="C:plasma membrane"/>
    <property type="evidence" value="ECO:0007669"/>
    <property type="project" value="TreeGrafter"/>
</dbReference>
<gene>
    <name evidence="1" type="primary">kdpD</name>
    <name evidence="1" type="ORF">H0A61_01177</name>
</gene>
<dbReference type="GO" id="GO:0000155">
    <property type="term" value="F:phosphorelay sensor kinase activity"/>
    <property type="evidence" value="ECO:0007669"/>
    <property type="project" value="TreeGrafter"/>
</dbReference>
<dbReference type="PANTHER" id="PTHR45569:SF1">
    <property type="entry name" value="SENSOR PROTEIN KDPD"/>
    <property type="match status" value="1"/>
</dbReference>
<dbReference type="EC" id="2.7.13.3" evidence="1"/>
<keyword evidence="2" id="KW-1185">Reference proteome</keyword>
<evidence type="ECO:0000313" key="1">
    <source>
        <dbReference type="EMBL" id="QSQ08832.1"/>
    </source>
</evidence>